<evidence type="ECO:0000313" key="2">
    <source>
        <dbReference type="Proteomes" id="UP000790377"/>
    </source>
</evidence>
<keyword evidence="2" id="KW-1185">Reference proteome</keyword>
<accession>A0ACB8A6H1</accession>
<sequence>INWSERRATKAAQKTPVDWEDKCEHAFLRIAYSIREEDIPAGLYVNTDQTQVILAQGSNLTWAKTGAKQVSVIGSDEKRAITVVVSVACDGTLLPFQAIYQGSTDRSCPKTSASNYKEAIDAGFRLDYSDTKTYWSTLRTMELLVNHVIKPYFETVKIKLGLPPSQRSIWQIDVWSVHRSKEFRAWMKKNHPTIILDFVPGGCT</sequence>
<feature type="non-terminal residue" evidence="1">
    <location>
        <position position="1"/>
    </location>
</feature>
<evidence type="ECO:0000313" key="1">
    <source>
        <dbReference type="EMBL" id="KAH7908915.1"/>
    </source>
</evidence>
<dbReference type="EMBL" id="MU267790">
    <property type="protein sequence ID" value="KAH7908915.1"/>
    <property type="molecule type" value="Genomic_DNA"/>
</dbReference>
<organism evidence="1 2">
    <name type="scientific">Hygrophoropsis aurantiaca</name>
    <dbReference type="NCBI Taxonomy" id="72124"/>
    <lineage>
        <taxon>Eukaryota</taxon>
        <taxon>Fungi</taxon>
        <taxon>Dikarya</taxon>
        <taxon>Basidiomycota</taxon>
        <taxon>Agaricomycotina</taxon>
        <taxon>Agaricomycetes</taxon>
        <taxon>Agaricomycetidae</taxon>
        <taxon>Boletales</taxon>
        <taxon>Coniophorineae</taxon>
        <taxon>Hygrophoropsidaceae</taxon>
        <taxon>Hygrophoropsis</taxon>
    </lineage>
</organism>
<name>A0ACB8A6H1_9AGAM</name>
<reference evidence="1" key="1">
    <citation type="journal article" date="2021" name="New Phytol.">
        <title>Evolutionary innovations through gain and loss of genes in the ectomycorrhizal Boletales.</title>
        <authorList>
            <person name="Wu G."/>
            <person name="Miyauchi S."/>
            <person name="Morin E."/>
            <person name="Kuo A."/>
            <person name="Drula E."/>
            <person name="Varga T."/>
            <person name="Kohler A."/>
            <person name="Feng B."/>
            <person name="Cao Y."/>
            <person name="Lipzen A."/>
            <person name="Daum C."/>
            <person name="Hundley H."/>
            <person name="Pangilinan J."/>
            <person name="Johnson J."/>
            <person name="Barry K."/>
            <person name="LaButti K."/>
            <person name="Ng V."/>
            <person name="Ahrendt S."/>
            <person name="Min B."/>
            <person name="Choi I.G."/>
            <person name="Park H."/>
            <person name="Plett J.M."/>
            <person name="Magnuson J."/>
            <person name="Spatafora J.W."/>
            <person name="Nagy L.G."/>
            <person name="Henrissat B."/>
            <person name="Grigoriev I.V."/>
            <person name="Yang Z.L."/>
            <person name="Xu J."/>
            <person name="Martin F.M."/>
        </authorList>
    </citation>
    <scope>NUCLEOTIDE SEQUENCE</scope>
    <source>
        <strain evidence="1">ATCC 28755</strain>
    </source>
</reference>
<gene>
    <name evidence="1" type="ORF">BJ138DRAFT_993012</name>
</gene>
<proteinExistence type="predicted"/>
<comment type="caution">
    <text evidence="1">The sequence shown here is derived from an EMBL/GenBank/DDBJ whole genome shotgun (WGS) entry which is preliminary data.</text>
</comment>
<protein>
    <submittedName>
        <fullName evidence="1">Uncharacterized protein</fullName>
    </submittedName>
</protein>
<dbReference type="Proteomes" id="UP000790377">
    <property type="component" value="Unassembled WGS sequence"/>
</dbReference>
<feature type="non-terminal residue" evidence="1">
    <location>
        <position position="204"/>
    </location>
</feature>